<comment type="similarity">
    <text evidence="1">Belongs to the CAPAB/TerDEXZ family.</text>
</comment>
<dbReference type="EMBL" id="QJVD01000012">
    <property type="protein sequence ID" value="PYI66827.1"/>
    <property type="molecule type" value="Genomic_DNA"/>
</dbReference>
<name>A0A2V5LU48_9MICC</name>
<dbReference type="Proteomes" id="UP000247832">
    <property type="component" value="Unassembled WGS sequence"/>
</dbReference>
<evidence type="ECO:0000313" key="4">
    <source>
        <dbReference type="Proteomes" id="UP000247832"/>
    </source>
</evidence>
<evidence type="ECO:0000256" key="1">
    <source>
        <dbReference type="ARBA" id="ARBA00008775"/>
    </source>
</evidence>
<dbReference type="CDD" id="cd06974">
    <property type="entry name" value="TerD_like"/>
    <property type="match status" value="1"/>
</dbReference>
<dbReference type="Pfam" id="PF02342">
    <property type="entry name" value="TerD"/>
    <property type="match status" value="1"/>
</dbReference>
<sequence>MAGLTLEKGNNLSLTKADPGLQQALVGLGWDPRTTTGEAFDLDASALLLGANGKVRSADDFIFYNQPSAKDGSVMHQGDNRSGVGEGDDETILIDLAKIAADVDRVVIVVSIDKADERRQNFGQVRGAYCRVVNQGSEQEIVRFDLSEDAAPETSMLFAEIYRNGAEWKFKAVGQGYATGLSGIATDFGVPLG</sequence>
<dbReference type="PANTHER" id="PTHR32097">
    <property type="entry name" value="CAMP-BINDING PROTEIN 1-RELATED"/>
    <property type="match status" value="1"/>
</dbReference>
<dbReference type="AlphaFoldDB" id="A0A2V5LU48"/>
<proteinExistence type="inferred from homology"/>
<protein>
    <submittedName>
        <fullName evidence="3">Chemical-damaging agent resistance protein C</fullName>
    </submittedName>
</protein>
<dbReference type="RefSeq" id="WP_110501258.1">
    <property type="nucleotide sequence ID" value="NZ_QJVD01000012.1"/>
</dbReference>
<dbReference type="InterPro" id="IPR003325">
    <property type="entry name" value="TerD"/>
</dbReference>
<reference evidence="3 4" key="1">
    <citation type="submission" date="2018-05" db="EMBL/GenBank/DDBJ databases">
        <title>Genetic diversity of glacier-inhabiting Cryobacterium bacteria in China and description of Cryobacterium mengkeensis sp. nov. and Arthrobacter glacialis sp. nov.</title>
        <authorList>
            <person name="Liu Q."/>
            <person name="Xin Y.-H."/>
        </authorList>
    </citation>
    <scope>NUCLEOTIDE SEQUENCE [LARGE SCALE GENOMIC DNA]</scope>
    <source>
        <strain evidence="3 4">LI2</strain>
    </source>
</reference>
<dbReference type="PANTHER" id="PTHR32097:SF4">
    <property type="entry name" value="GENERAL STRESS PROTEIN 16U"/>
    <property type="match status" value="1"/>
</dbReference>
<gene>
    <name evidence="3" type="ORF">CVV68_12065</name>
</gene>
<dbReference type="InterPro" id="IPR051324">
    <property type="entry name" value="Stress/Tellurium_Resist"/>
</dbReference>
<comment type="caution">
    <text evidence="3">The sequence shown here is derived from an EMBL/GenBank/DDBJ whole genome shotgun (WGS) entry which is preliminary data.</text>
</comment>
<keyword evidence="4" id="KW-1185">Reference proteome</keyword>
<evidence type="ECO:0000259" key="2">
    <source>
        <dbReference type="Pfam" id="PF02342"/>
    </source>
</evidence>
<feature type="domain" description="TerD" evidence="2">
    <location>
        <begin position="4"/>
        <end position="188"/>
    </location>
</feature>
<organism evidence="3 4">
    <name type="scientific">Arthrobacter livingstonensis</name>
    <dbReference type="NCBI Taxonomy" id="670078"/>
    <lineage>
        <taxon>Bacteria</taxon>
        <taxon>Bacillati</taxon>
        <taxon>Actinomycetota</taxon>
        <taxon>Actinomycetes</taxon>
        <taxon>Micrococcales</taxon>
        <taxon>Micrococcaceae</taxon>
        <taxon>Arthrobacter</taxon>
    </lineage>
</organism>
<dbReference type="OrthoDB" id="56224at2"/>
<evidence type="ECO:0000313" key="3">
    <source>
        <dbReference type="EMBL" id="PYI66827.1"/>
    </source>
</evidence>
<dbReference type="Gene3D" id="2.60.60.30">
    <property type="entry name" value="sav2460 like domains"/>
    <property type="match status" value="1"/>
</dbReference>
<accession>A0A2V5LU48</accession>